<evidence type="ECO:0000256" key="1">
    <source>
        <dbReference type="ARBA" id="ARBA00004474"/>
    </source>
</evidence>
<dbReference type="SUPFAM" id="SSF51395">
    <property type="entry name" value="FMN-linked oxidoreductases"/>
    <property type="match status" value="1"/>
</dbReference>
<dbReference type="Pfam" id="PF04481">
    <property type="entry name" value="DUF561"/>
    <property type="match status" value="1"/>
</dbReference>
<dbReference type="GO" id="GO:0009536">
    <property type="term" value="C:plastid"/>
    <property type="evidence" value="ECO:0007669"/>
    <property type="project" value="UniProtKB-SubCell"/>
</dbReference>
<evidence type="ECO:0000256" key="3">
    <source>
        <dbReference type="ARBA" id="ARBA00021523"/>
    </source>
</evidence>
<evidence type="ECO:0000256" key="2">
    <source>
        <dbReference type="ARBA" id="ARBA00009664"/>
    </source>
</evidence>
<reference evidence="5" key="2">
    <citation type="submission" date="2019-04" db="EMBL/GenBank/DDBJ databases">
        <authorList>
            <person name="Pasella M."/>
        </authorList>
    </citation>
    <scope>NUCLEOTIDE SEQUENCE</scope>
    <source>
        <strain evidence="5">PD2956</strain>
    </source>
</reference>
<comment type="subcellular location">
    <subcellularLocation>
        <location evidence="1">Plastid</location>
    </subcellularLocation>
</comment>
<dbReference type="AlphaFoldDB" id="A0A4D6WR03"/>
<reference evidence="5" key="1">
    <citation type="journal article" date="2019" name="Mol. Phylogenet. Evol.">
        <title>Morphological evolution and classification of the red algal order Ceramiales inferred using plastid phylogenomics.</title>
        <authorList>
            <person name="Diaz-Tapia P."/>
            <person name="Pasella M.M."/>
            <person name="Verbruggen H."/>
            <person name="Maggs C.A."/>
        </authorList>
    </citation>
    <scope>NUCLEOTIDE SEQUENCE</scope>
    <source>
        <strain evidence="5">PD2956</strain>
    </source>
</reference>
<evidence type="ECO:0000313" key="5">
    <source>
        <dbReference type="EMBL" id="QCI04015.1"/>
    </source>
</evidence>
<proteinExistence type="inferred from homology"/>
<dbReference type="PANTHER" id="PTHR36895:SF1">
    <property type="entry name" value="YCF23 PROTEIN"/>
    <property type="match status" value="1"/>
</dbReference>
<name>A0A4D6WR03_9FLOR</name>
<comment type="similarity">
    <text evidence="2">Belongs to the ycf23 family.</text>
</comment>
<gene>
    <name evidence="5" type="primary">ycf23</name>
</gene>
<evidence type="ECO:0000256" key="4">
    <source>
        <dbReference type="ARBA" id="ARBA00022640"/>
    </source>
</evidence>
<dbReference type="PANTHER" id="PTHR36895">
    <property type="match status" value="1"/>
</dbReference>
<organism evidence="5">
    <name type="scientific">Antithamnionella ternifolia</name>
    <dbReference type="NCBI Taxonomy" id="207919"/>
    <lineage>
        <taxon>Eukaryota</taxon>
        <taxon>Rhodophyta</taxon>
        <taxon>Florideophyceae</taxon>
        <taxon>Rhodymeniophycidae</taxon>
        <taxon>Ceramiales</taxon>
        <taxon>Ceramiaceae</taxon>
        <taxon>Antithamnionella</taxon>
    </lineage>
</organism>
<keyword evidence="4 5" id="KW-0934">Plastid</keyword>
<accession>A0A4D6WR03</accession>
<dbReference type="InterPro" id="IPR007570">
    <property type="entry name" value="Uncharacterised_Ycf23"/>
</dbReference>
<sequence>MNLFNDKLHSSFIQRKAIKIISGINNFNVSQIFKIIYACELSKATYLDVAADPKIVSFIKSISSVPICVSSIDPVALYESVLAGADLVEIGNFDCFYANGIYFSSNQIISIVKQVKYLLPYTDICVTIPHVLKLSEQIELAQKLESVGINFLQTEGSIEKKFTNKLIEAQQLNDNILYSTSMSCSALSSVYSISKAVNIPVIAASGINGISAPVALSYGASGIGIRSSLIKLGNILEMSNYIDELIFSTSQDLYDLGSIDSVSITTSNLSLNKFKVI</sequence>
<protein>
    <recommendedName>
        <fullName evidence="3">Uncharacterized protein ycf23</fullName>
    </recommendedName>
</protein>
<geneLocation type="plastid" evidence="5"/>
<dbReference type="EMBL" id="MK814608">
    <property type="protein sequence ID" value="QCI04015.1"/>
    <property type="molecule type" value="Genomic_DNA"/>
</dbReference>